<dbReference type="PANTHER" id="PTHR30390">
    <property type="entry name" value="SEDOHEPTULOSE 7-PHOSPHATE ISOMERASE / DNAA INITIATOR-ASSOCIATING FACTOR FOR REPLICATION INITIATION"/>
    <property type="match status" value="1"/>
</dbReference>
<feature type="binding site" evidence="10">
    <location>
        <position position="63"/>
    </location>
    <ligand>
        <name>substrate</name>
    </ligand>
</feature>
<name>A0A848HLE8_9BURK</name>
<keyword evidence="7 10" id="KW-0862">Zinc</keyword>
<dbReference type="GO" id="GO:2001061">
    <property type="term" value="P:D-glycero-D-manno-heptose 7-phosphate biosynthetic process"/>
    <property type="evidence" value="ECO:0007669"/>
    <property type="project" value="UniProtKB-UniPathway"/>
</dbReference>
<feature type="binding site" evidence="10">
    <location>
        <position position="63"/>
    </location>
    <ligand>
        <name>Zn(2+)</name>
        <dbReference type="ChEBI" id="CHEBI:29105"/>
    </ligand>
</feature>
<evidence type="ECO:0000256" key="2">
    <source>
        <dbReference type="ARBA" id="ARBA00003172"/>
    </source>
</evidence>
<dbReference type="GO" id="GO:0008968">
    <property type="term" value="F:D-sedoheptulose 7-phosphate isomerase activity"/>
    <property type="evidence" value="ECO:0007669"/>
    <property type="project" value="UniProtKB-UniRule"/>
</dbReference>
<dbReference type="Proteomes" id="UP000541185">
    <property type="component" value="Unassembled WGS sequence"/>
</dbReference>
<dbReference type="GO" id="GO:0008270">
    <property type="term" value="F:zinc ion binding"/>
    <property type="evidence" value="ECO:0007669"/>
    <property type="project" value="UniProtKB-UniRule"/>
</dbReference>
<evidence type="ECO:0000256" key="8">
    <source>
        <dbReference type="ARBA" id="ARBA00023235"/>
    </source>
</evidence>
<dbReference type="InterPro" id="IPR004515">
    <property type="entry name" value="Phosphoheptose_Isoase"/>
</dbReference>
<comment type="function">
    <text evidence="2 10">Catalyzes the isomerization of sedoheptulose 7-phosphate in D-glycero-D-manno-heptose 7-phosphate.</text>
</comment>
<evidence type="ECO:0000256" key="3">
    <source>
        <dbReference type="ARBA" id="ARBA00004496"/>
    </source>
</evidence>
<comment type="subcellular location">
    <subcellularLocation>
        <location evidence="3 10">Cytoplasm</location>
    </subcellularLocation>
</comment>
<comment type="similarity">
    <text evidence="4 10">Belongs to the SIS family. GmhA subfamily.</text>
</comment>
<keyword evidence="5 10" id="KW-0963">Cytoplasm</keyword>
<evidence type="ECO:0000256" key="10">
    <source>
        <dbReference type="HAMAP-Rule" id="MF_00067"/>
    </source>
</evidence>
<comment type="catalytic activity">
    <reaction evidence="1 10">
        <text>2 D-sedoheptulose 7-phosphate = D-glycero-alpha-D-manno-heptose 7-phosphate + D-glycero-beta-D-manno-heptose 7-phosphate</text>
        <dbReference type="Rhea" id="RHEA:27489"/>
        <dbReference type="ChEBI" id="CHEBI:57483"/>
        <dbReference type="ChEBI" id="CHEBI:60203"/>
        <dbReference type="ChEBI" id="CHEBI:60204"/>
        <dbReference type="EC" id="5.3.1.28"/>
    </reaction>
</comment>
<evidence type="ECO:0000256" key="5">
    <source>
        <dbReference type="ARBA" id="ARBA00022490"/>
    </source>
</evidence>
<dbReference type="RefSeq" id="WP_169422900.1">
    <property type="nucleotide sequence ID" value="NZ_JABBFX010000006.1"/>
</dbReference>
<dbReference type="InterPro" id="IPR001347">
    <property type="entry name" value="SIS_dom"/>
</dbReference>
<evidence type="ECO:0000313" key="13">
    <source>
        <dbReference type="Proteomes" id="UP000541185"/>
    </source>
</evidence>
<accession>A0A848HLE8</accession>
<dbReference type="NCBIfam" id="NF010546">
    <property type="entry name" value="PRK13936.1"/>
    <property type="match status" value="1"/>
</dbReference>
<comment type="subunit">
    <text evidence="10">Homotetramer.</text>
</comment>
<evidence type="ECO:0000256" key="7">
    <source>
        <dbReference type="ARBA" id="ARBA00022833"/>
    </source>
</evidence>
<feature type="binding site" evidence="10">
    <location>
        <position position="59"/>
    </location>
    <ligand>
        <name>Zn(2+)</name>
        <dbReference type="ChEBI" id="CHEBI:29105"/>
    </ligand>
</feature>
<dbReference type="Gene3D" id="3.40.50.10490">
    <property type="entry name" value="Glucose-6-phosphate isomerase like protein, domain 1"/>
    <property type="match status" value="1"/>
</dbReference>
<comment type="pathway">
    <text evidence="10">Carbohydrate biosynthesis; D-glycero-D-manno-heptose 7-phosphate biosynthesis; D-glycero-alpha-D-manno-heptose 7-phosphate and D-glycero-beta-D-manno-heptose 7-phosphate from sedoheptulose 7-phosphate: step 1/1.</text>
</comment>
<feature type="binding site" evidence="10">
    <location>
        <position position="181"/>
    </location>
    <ligand>
        <name>Zn(2+)</name>
        <dbReference type="ChEBI" id="CHEBI:29105"/>
    </ligand>
</feature>
<feature type="binding site" evidence="10">
    <location>
        <begin position="50"/>
        <end position="52"/>
    </location>
    <ligand>
        <name>substrate</name>
    </ligand>
</feature>
<evidence type="ECO:0000313" key="12">
    <source>
        <dbReference type="EMBL" id="NML48558.1"/>
    </source>
</evidence>
<feature type="binding site" evidence="10">
    <location>
        <position position="123"/>
    </location>
    <ligand>
        <name>substrate</name>
    </ligand>
</feature>
<gene>
    <name evidence="10" type="primary">gmhA</name>
    <name evidence="12" type="ORF">HHL11_32740</name>
</gene>
<evidence type="ECO:0000259" key="11">
    <source>
        <dbReference type="PROSITE" id="PS51464"/>
    </source>
</evidence>
<dbReference type="Pfam" id="PF13580">
    <property type="entry name" value="SIS_2"/>
    <property type="match status" value="1"/>
</dbReference>
<evidence type="ECO:0000256" key="1">
    <source>
        <dbReference type="ARBA" id="ARBA00000348"/>
    </source>
</evidence>
<feature type="binding site" evidence="10">
    <location>
        <begin position="118"/>
        <end position="120"/>
    </location>
    <ligand>
        <name>substrate</name>
    </ligand>
</feature>
<dbReference type="SUPFAM" id="SSF53697">
    <property type="entry name" value="SIS domain"/>
    <property type="match status" value="1"/>
</dbReference>
<proteinExistence type="inferred from homology"/>
<dbReference type="GO" id="GO:0005975">
    <property type="term" value="P:carbohydrate metabolic process"/>
    <property type="evidence" value="ECO:0007669"/>
    <property type="project" value="UniProtKB-UniRule"/>
</dbReference>
<comment type="miscellaneous">
    <text evidence="10">The reaction produces a racemic mixture of D-glycero-alpha-D-manno-heptose 7-phosphate and D-glycero-beta-D-manno-heptose 7-phosphate.</text>
</comment>
<dbReference type="InterPro" id="IPR050099">
    <property type="entry name" value="SIS_GmhA/DiaA_subfam"/>
</dbReference>
<dbReference type="InterPro" id="IPR046348">
    <property type="entry name" value="SIS_dom_sf"/>
</dbReference>
<dbReference type="EC" id="5.3.1.28" evidence="10"/>
<evidence type="ECO:0000256" key="9">
    <source>
        <dbReference type="ARBA" id="ARBA00023277"/>
    </source>
</evidence>
<protein>
    <recommendedName>
        <fullName evidence="10">Phosphoheptose isomerase</fullName>
        <ecNumber evidence="10">5.3.1.28</ecNumber>
    </recommendedName>
    <alternativeName>
        <fullName evidence="10">Sedoheptulose 7-phosphate isomerase</fullName>
    </alternativeName>
</protein>
<dbReference type="CDD" id="cd05006">
    <property type="entry name" value="SIS_GmhA"/>
    <property type="match status" value="1"/>
</dbReference>
<feature type="binding site" evidence="10">
    <location>
        <position position="173"/>
    </location>
    <ligand>
        <name>substrate</name>
    </ligand>
</feature>
<dbReference type="AlphaFoldDB" id="A0A848HLE8"/>
<dbReference type="InterPro" id="IPR035461">
    <property type="entry name" value="GmhA/DiaA"/>
</dbReference>
<dbReference type="EMBL" id="JABBFX010000006">
    <property type="protein sequence ID" value="NML48558.1"/>
    <property type="molecule type" value="Genomic_DNA"/>
</dbReference>
<keyword evidence="8 10" id="KW-0413">Isomerase</keyword>
<keyword evidence="9 10" id="KW-0119">Carbohydrate metabolism</keyword>
<feature type="domain" description="SIS" evidence="11">
    <location>
        <begin position="35"/>
        <end position="197"/>
    </location>
</feature>
<dbReference type="PROSITE" id="PS51464">
    <property type="entry name" value="SIS"/>
    <property type="match status" value="1"/>
</dbReference>
<comment type="cofactor">
    <cofactor evidence="10">
        <name>Zn(2+)</name>
        <dbReference type="ChEBI" id="CHEBI:29105"/>
    </cofactor>
    <text evidence="10">Binds 1 zinc ion per subunit.</text>
</comment>
<organism evidence="12 13">
    <name type="scientific">Ramlibacter agri</name>
    <dbReference type="NCBI Taxonomy" id="2728837"/>
    <lineage>
        <taxon>Bacteria</taxon>
        <taxon>Pseudomonadati</taxon>
        <taxon>Pseudomonadota</taxon>
        <taxon>Betaproteobacteria</taxon>
        <taxon>Burkholderiales</taxon>
        <taxon>Comamonadaceae</taxon>
        <taxon>Ramlibacter</taxon>
    </lineage>
</organism>
<keyword evidence="13" id="KW-1185">Reference proteome</keyword>
<dbReference type="PANTHER" id="PTHR30390:SF6">
    <property type="entry name" value="DNAA INITIATOR-ASSOCIATING PROTEIN DIAA"/>
    <property type="match status" value="1"/>
</dbReference>
<sequence>MLEQRIQQNFIDSADLKYQAAQTLSKPIAQAVQAVLACVTSGGKVLACGNGGSAADAQHFSAEFVGRFERERPELAAIALTVDSSILTAIANDYDFERIFAKQVRALGQAGDVLLAITTSGNSANVLAAVEAAHEREMTVVALTGRGGGRMASVLRETDVHICVPHERTARIQEVHILAIHCICDGVDAQLLGDQESPT</sequence>
<reference evidence="12 13" key="1">
    <citation type="submission" date="2020-04" db="EMBL/GenBank/DDBJ databases">
        <title>Ramlibacter sp. G-1-2-2 isolated from soil.</title>
        <authorList>
            <person name="Dahal R.H."/>
        </authorList>
    </citation>
    <scope>NUCLEOTIDE SEQUENCE [LARGE SCALE GENOMIC DNA]</scope>
    <source>
        <strain evidence="12 13">G-1-2-2</strain>
    </source>
</reference>
<dbReference type="GO" id="GO:0005737">
    <property type="term" value="C:cytoplasm"/>
    <property type="evidence" value="ECO:0007669"/>
    <property type="project" value="UniProtKB-SubCell"/>
</dbReference>
<feature type="binding site" evidence="10">
    <location>
        <begin position="92"/>
        <end position="93"/>
    </location>
    <ligand>
        <name>substrate</name>
    </ligand>
</feature>
<comment type="caution">
    <text evidence="12">The sequence shown here is derived from an EMBL/GenBank/DDBJ whole genome shotgun (WGS) entry which is preliminary data.</text>
</comment>
<dbReference type="HAMAP" id="MF_00067">
    <property type="entry name" value="GmhA"/>
    <property type="match status" value="1"/>
</dbReference>
<evidence type="ECO:0000256" key="6">
    <source>
        <dbReference type="ARBA" id="ARBA00022723"/>
    </source>
</evidence>
<keyword evidence="6 10" id="KW-0479">Metal-binding</keyword>
<dbReference type="GO" id="GO:0097367">
    <property type="term" value="F:carbohydrate derivative binding"/>
    <property type="evidence" value="ECO:0007669"/>
    <property type="project" value="InterPro"/>
</dbReference>
<feature type="binding site" evidence="10">
    <location>
        <position position="173"/>
    </location>
    <ligand>
        <name>Zn(2+)</name>
        <dbReference type="ChEBI" id="CHEBI:29105"/>
    </ligand>
</feature>
<evidence type="ECO:0000256" key="4">
    <source>
        <dbReference type="ARBA" id="ARBA00009894"/>
    </source>
</evidence>
<dbReference type="UniPathway" id="UPA00041">
    <property type="reaction ID" value="UER00436"/>
</dbReference>